<dbReference type="PANTHER" id="PTHR35093">
    <property type="entry name" value="OUTER MEMBRANE PROTEIN NMB0088-RELATED"/>
    <property type="match status" value="1"/>
</dbReference>
<dbReference type="GO" id="GO:0015483">
    <property type="term" value="F:long-chain fatty acid transporting porin activity"/>
    <property type="evidence" value="ECO:0007669"/>
    <property type="project" value="TreeGrafter"/>
</dbReference>
<sequence length="553" mass="60030">MKRLTFILVFFIPVQFVFAGGLLTNTNQSAQFIRMMSRNASTEIDAVYFNPAGLIKMEDGWHFAVYSQTIFQDKPVDSKFPLLNDGYYKGEVKVPVFPTAFAVYKMDNWAFSLGFGPNAGGGSATYDTGLPSFEIPITKVVPGLAGLTQINPEMDVSGYSADLSFDGSSVYWGIQLGATYKVNDMLSVYGGLRYLPSRNTYQGTIENIELKVGDQYYAAPSWLSGASETISGYAAQATAAANMPQTLNPLIVDYGAGDYTLEQLQVNGYIDATQRAGIEGGLQMMGLSQPQIDAMNLTMIHGAYTQASPEFQQKAAQLSSVSQTLAGTANRLGDKEVDTEQTGAGFTPMIGVNISPIENLNIALKYEMKTALELTNNTTVDDMGLFPDKAKSRNDIPAILGAGVGYNAGLVEAQLSYNLYFNKGVNWGLNVRDIAADHDEVRPREIDKNGMEIALGLQFNVSEKFAFSLGGMYGDMGIAENYQSDFSYSNPSVTGGAGIAWKINDALTFDAGFSNTYYQDQTVSFTDPDIGPYKETLGKTTMNFAIGLSYSIF</sequence>
<dbReference type="EMBL" id="QWET01000015">
    <property type="protein sequence ID" value="RIH63895.1"/>
    <property type="molecule type" value="Genomic_DNA"/>
</dbReference>
<keyword evidence="7" id="KW-0998">Cell outer membrane</keyword>
<evidence type="ECO:0008006" key="10">
    <source>
        <dbReference type="Google" id="ProtNLM"/>
    </source>
</evidence>
<evidence type="ECO:0000313" key="9">
    <source>
        <dbReference type="Proteomes" id="UP000266441"/>
    </source>
</evidence>
<keyword evidence="3" id="KW-1134">Transmembrane beta strand</keyword>
<evidence type="ECO:0000313" key="8">
    <source>
        <dbReference type="EMBL" id="RIH63895.1"/>
    </source>
</evidence>
<dbReference type="Gene3D" id="2.40.160.60">
    <property type="entry name" value="Outer membrane protein transport protein (OMPP1/FadL/TodX)"/>
    <property type="match status" value="1"/>
</dbReference>
<dbReference type="InterPro" id="IPR005017">
    <property type="entry name" value="OMPP1/FadL/TodX"/>
</dbReference>
<keyword evidence="9" id="KW-1185">Reference proteome</keyword>
<dbReference type="SUPFAM" id="SSF56935">
    <property type="entry name" value="Porins"/>
    <property type="match status" value="1"/>
</dbReference>
<reference evidence="8 9" key="1">
    <citation type="journal article" date="2015" name="Int. J. Syst. Evol. Microbiol.">
        <title>Mariniphaga sediminis sp. nov., isolated from coastal sediment.</title>
        <authorList>
            <person name="Wang F.Q."/>
            <person name="Shen Q.Y."/>
            <person name="Chen G.J."/>
            <person name="Du Z.J."/>
        </authorList>
    </citation>
    <scope>NUCLEOTIDE SEQUENCE [LARGE SCALE GENOMIC DNA]</scope>
    <source>
        <strain evidence="8 9">SY21</strain>
    </source>
</reference>
<dbReference type="OrthoDB" id="9765839at2"/>
<evidence type="ECO:0000256" key="6">
    <source>
        <dbReference type="ARBA" id="ARBA00023136"/>
    </source>
</evidence>
<dbReference type="GO" id="GO:0009279">
    <property type="term" value="C:cell outer membrane"/>
    <property type="evidence" value="ECO:0007669"/>
    <property type="project" value="UniProtKB-SubCell"/>
</dbReference>
<organism evidence="8 9">
    <name type="scientific">Mariniphaga sediminis</name>
    <dbReference type="NCBI Taxonomy" id="1628158"/>
    <lineage>
        <taxon>Bacteria</taxon>
        <taxon>Pseudomonadati</taxon>
        <taxon>Bacteroidota</taxon>
        <taxon>Bacteroidia</taxon>
        <taxon>Marinilabiliales</taxon>
        <taxon>Prolixibacteraceae</taxon>
        <taxon>Mariniphaga</taxon>
    </lineage>
</organism>
<evidence type="ECO:0000256" key="5">
    <source>
        <dbReference type="ARBA" id="ARBA00022729"/>
    </source>
</evidence>
<accession>A0A399CVW1</accession>
<keyword evidence="5" id="KW-0732">Signal</keyword>
<keyword evidence="6" id="KW-0472">Membrane</keyword>
<comment type="caution">
    <text evidence="8">The sequence shown here is derived from an EMBL/GenBank/DDBJ whole genome shotgun (WGS) entry which is preliminary data.</text>
</comment>
<name>A0A399CVW1_9BACT</name>
<dbReference type="PANTHER" id="PTHR35093:SF8">
    <property type="entry name" value="OUTER MEMBRANE PROTEIN NMB0088-RELATED"/>
    <property type="match status" value="1"/>
</dbReference>
<evidence type="ECO:0000256" key="1">
    <source>
        <dbReference type="ARBA" id="ARBA00004571"/>
    </source>
</evidence>
<comment type="subcellular location">
    <subcellularLocation>
        <location evidence="1">Cell outer membrane</location>
        <topology evidence="1">Multi-pass membrane protein</topology>
    </subcellularLocation>
</comment>
<gene>
    <name evidence="8" type="ORF">D1164_17305</name>
</gene>
<comment type="similarity">
    <text evidence="2">Belongs to the OmpP1/FadL family.</text>
</comment>
<evidence type="ECO:0000256" key="3">
    <source>
        <dbReference type="ARBA" id="ARBA00022452"/>
    </source>
</evidence>
<evidence type="ECO:0000256" key="2">
    <source>
        <dbReference type="ARBA" id="ARBA00008163"/>
    </source>
</evidence>
<evidence type="ECO:0000256" key="7">
    <source>
        <dbReference type="ARBA" id="ARBA00023237"/>
    </source>
</evidence>
<evidence type="ECO:0000256" key="4">
    <source>
        <dbReference type="ARBA" id="ARBA00022692"/>
    </source>
</evidence>
<protein>
    <recommendedName>
        <fullName evidence="10">Aromatic hydrocarbon degradation protein</fullName>
    </recommendedName>
</protein>
<keyword evidence="4" id="KW-0812">Transmembrane</keyword>
<dbReference type="Proteomes" id="UP000266441">
    <property type="component" value="Unassembled WGS sequence"/>
</dbReference>
<dbReference type="AlphaFoldDB" id="A0A399CVW1"/>
<dbReference type="RefSeq" id="WP_119351150.1">
    <property type="nucleotide sequence ID" value="NZ_QWET01000015.1"/>
</dbReference>
<proteinExistence type="inferred from homology"/>